<evidence type="ECO:0000256" key="1">
    <source>
        <dbReference type="SAM" id="Phobius"/>
    </source>
</evidence>
<feature type="transmembrane region" description="Helical" evidence="1">
    <location>
        <begin position="80"/>
        <end position="98"/>
    </location>
</feature>
<dbReference type="EMBL" id="JBHUDY010000001">
    <property type="protein sequence ID" value="MFD1612478.1"/>
    <property type="molecule type" value="Genomic_DNA"/>
</dbReference>
<keyword evidence="3" id="KW-1185">Reference proteome</keyword>
<evidence type="ECO:0000313" key="3">
    <source>
        <dbReference type="Proteomes" id="UP001597115"/>
    </source>
</evidence>
<gene>
    <name evidence="2" type="ORF">ACFSCW_11765</name>
</gene>
<keyword evidence="1" id="KW-1133">Transmembrane helix</keyword>
<keyword evidence="1" id="KW-0812">Transmembrane</keyword>
<dbReference type="Proteomes" id="UP001597115">
    <property type="component" value="Unassembled WGS sequence"/>
</dbReference>
<feature type="transmembrane region" description="Helical" evidence="1">
    <location>
        <begin position="12"/>
        <end position="29"/>
    </location>
</feature>
<feature type="transmembrane region" description="Helical" evidence="1">
    <location>
        <begin position="49"/>
        <end position="68"/>
    </location>
</feature>
<evidence type="ECO:0000313" key="2">
    <source>
        <dbReference type="EMBL" id="MFD1612478.1"/>
    </source>
</evidence>
<sequence>MKREIVERAKYLLVPWSGMLGAGIGWVFAHQLGSDFVQNNCRAANPVLMLLIGLIGIAIIAFGGLVSWRAREREDGARLFLAYVGALMAALFAVALFMQTSATFFLPRCFG</sequence>
<accession>A0ABW4I3U6</accession>
<dbReference type="RefSeq" id="WP_380889397.1">
    <property type="nucleotide sequence ID" value="NZ_JBHUDY010000001.1"/>
</dbReference>
<reference evidence="3" key="1">
    <citation type="journal article" date="2019" name="Int. J. Syst. Evol. Microbiol.">
        <title>The Global Catalogue of Microorganisms (GCM) 10K type strain sequencing project: providing services to taxonomists for standard genome sequencing and annotation.</title>
        <authorList>
            <consortium name="The Broad Institute Genomics Platform"/>
            <consortium name="The Broad Institute Genome Sequencing Center for Infectious Disease"/>
            <person name="Wu L."/>
            <person name="Ma J."/>
        </authorList>
    </citation>
    <scope>NUCLEOTIDE SEQUENCE [LARGE SCALE GENOMIC DNA]</scope>
    <source>
        <strain evidence="3">CGMCC 1.16275</strain>
    </source>
</reference>
<keyword evidence="1" id="KW-0472">Membrane</keyword>
<organism evidence="2 3">
    <name type="scientific">Sphingomonas tabacisoli</name>
    <dbReference type="NCBI Taxonomy" id="2249466"/>
    <lineage>
        <taxon>Bacteria</taxon>
        <taxon>Pseudomonadati</taxon>
        <taxon>Pseudomonadota</taxon>
        <taxon>Alphaproteobacteria</taxon>
        <taxon>Sphingomonadales</taxon>
        <taxon>Sphingomonadaceae</taxon>
        <taxon>Sphingomonas</taxon>
    </lineage>
</organism>
<comment type="caution">
    <text evidence="2">The sequence shown here is derived from an EMBL/GenBank/DDBJ whole genome shotgun (WGS) entry which is preliminary data.</text>
</comment>
<protein>
    <submittedName>
        <fullName evidence="2">Uncharacterized protein</fullName>
    </submittedName>
</protein>
<proteinExistence type="predicted"/>
<name>A0ABW4I3U6_9SPHN</name>